<feature type="transmembrane region" description="Helical" evidence="1">
    <location>
        <begin position="40"/>
        <end position="61"/>
    </location>
</feature>
<reference evidence="2 3" key="1">
    <citation type="submission" date="2023-08" db="EMBL/GenBank/DDBJ databases">
        <authorList>
            <person name="Park J.-S."/>
        </authorList>
    </citation>
    <scope>NUCLEOTIDE SEQUENCE [LARGE SCALE GENOMIC DNA]</scope>
    <source>
        <strain evidence="2 3">2205SS18-9</strain>
    </source>
</reference>
<name>A0ABT9J472_9BACL</name>
<keyword evidence="1" id="KW-1133">Transmembrane helix</keyword>
<proteinExistence type="predicted"/>
<keyword evidence="1" id="KW-0812">Transmembrane</keyword>
<evidence type="ECO:0000313" key="3">
    <source>
        <dbReference type="Proteomes" id="UP001231941"/>
    </source>
</evidence>
<dbReference type="EMBL" id="JAVAMP010000014">
    <property type="protein sequence ID" value="MDP5276436.1"/>
    <property type="molecule type" value="Genomic_DNA"/>
</dbReference>
<dbReference type="Proteomes" id="UP001231941">
    <property type="component" value="Unassembled WGS sequence"/>
</dbReference>
<evidence type="ECO:0000313" key="2">
    <source>
        <dbReference type="EMBL" id="MDP5276436.1"/>
    </source>
</evidence>
<accession>A0ABT9J472</accession>
<gene>
    <name evidence="2" type="ORF">Q5Y73_20280</name>
</gene>
<keyword evidence="3" id="KW-1185">Reference proteome</keyword>
<organism evidence="2 3">
    <name type="scientific">Chengkuizengella axinellae</name>
    <dbReference type="NCBI Taxonomy" id="3064388"/>
    <lineage>
        <taxon>Bacteria</taxon>
        <taxon>Bacillati</taxon>
        <taxon>Bacillota</taxon>
        <taxon>Bacilli</taxon>
        <taxon>Bacillales</taxon>
        <taxon>Paenibacillaceae</taxon>
        <taxon>Chengkuizengella</taxon>
    </lineage>
</organism>
<protein>
    <submittedName>
        <fullName evidence="2">Uncharacterized protein</fullName>
    </submittedName>
</protein>
<evidence type="ECO:0000256" key="1">
    <source>
        <dbReference type="SAM" id="Phobius"/>
    </source>
</evidence>
<feature type="transmembrane region" description="Helical" evidence="1">
    <location>
        <begin position="12"/>
        <end position="34"/>
    </location>
</feature>
<comment type="caution">
    <text evidence="2">The sequence shown here is derived from an EMBL/GenBank/DDBJ whole genome shotgun (WGS) entry which is preliminary data.</text>
</comment>
<dbReference type="RefSeq" id="WP_305993740.1">
    <property type="nucleotide sequence ID" value="NZ_JAVAMP010000014.1"/>
</dbReference>
<keyword evidence="1" id="KW-0472">Membrane</keyword>
<sequence length="64" mass="7007">MKLVVRRLKLSVFLFILGTITMFLSLLFGVLSLISGTSELIVVSFFGFLNGAIAMGIAELLQKK</sequence>